<evidence type="ECO:0000256" key="5">
    <source>
        <dbReference type="ARBA" id="ARBA00022692"/>
    </source>
</evidence>
<evidence type="ECO:0000256" key="9">
    <source>
        <dbReference type="ARBA" id="ARBA00023136"/>
    </source>
</evidence>
<protein>
    <recommendedName>
        <fullName evidence="11">Leucine-rich repeat-containing N-terminal plant-type domain-containing protein</fullName>
    </recommendedName>
</protein>
<evidence type="ECO:0000256" key="1">
    <source>
        <dbReference type="ARBA" id="ARBA00004251"/>
    </source>
</evidence>
<dbReference type="InterPro" id="IPR003591">
    <property type="entry name" value="Leu-rich_rpt_typical-subtyp"/>
</dbReference>
<dbReference type="SMART" id="SM00365">
    <property type="entry name" value="LRR_SD22"/>
    <property type="match status" value="5"/>
</dbReference>
<dbReference type="AlphaFoldDB" id="A0A8X8VU28"/>
<dbReference type="PANTHER" id="PTHR48063">
    <property type="entry name" value="LRR RECEPTOR-LIKE KINASE"/>
    <property type="match status" value="1"/>
</dbReference>
<dbReference type="GO" id="GO:0051707">
    <property type="term" value="P:response to other organism"/>
    <property type="evidence" value="ECO:0007669"/>
    <property type="project" value="UniProtKB-ARBA"/>
</dbReference>
<evidence type="ECO:0000313" key="12">
    <source>
        <dbReference type="EMBL" id="KAG6382384.1"/>
    </source>
</evidence>
<keyword evidence="3" id="KW-1003">Cell membrane</keyword>
<comment type="subcellular location">
    <subcellularLocation>
        <location evidence="1">Cell membrane</location>
        <topology evidence="1">Single-pass type I membrane protein</topology>
    </subcellularLocation>
</comment>
<evidence type="ECO:0000259" key="11">
    <source>
        <dbReference type="Pfam" id="PF08263"/>
    </source>
</evidence>
<dbReference type="SUPFAM" id="SSF52058">
    <property type="entry name" value="L domain-like"/>
    <property type="match status" value="1"/>
</dbReference>
<keyword evidence="9" id="KW-0472">Membrane</keyword>
<gene>
    <name evidence="12" type="ORF">SASPL_157948</name>
</gene>
<evidence type="ECO:0000313" key="13">
    <source>
        <dbReference type="Proteomes" id="UP000298416"/>
    </source>
</evidence>
<evidence type="ECO:0000256" key="3">
    <source>
        <dbReference type="ARBA" id="ARBA00022475"/>
    </source>
</evidence>
<comment type="caution">
    <text evidence="12">The sequence shown here is derived from an EMBL/GenBank/DDBJ whole genome shotgun (WGS) entry which is preliminary data.</text>
</comment>
<evidence type="ECO:0000256" key="2">
    <source>
        <dbReference type="ARBA" id="ARBA00009592"/>
    </source>
</evidence>
<dbReference type="SMART" id="SM00369">
    <property type="entry name" value="LRR_TYP"/>
    <property type="match status" value="10"/>
</dbReference>
<name>A0A8X8VU28_SALSN</name>
<dbReference type="Pfam" id="PF00560">
    <property type="entry name" value="LRR_1"/>
    <property type="match status" value="10"/>
</dbReference>
<dbReference type="InterPro" id="IPR046956">
    <property type="entry name" value="RLP23-like"/>
</dbReference>
<keyword evidence="4" id="KW-0433">Leucine-rich repeat</keyword>
<dbReference type="FunFam" id="3.80.10.10:FF:000095">
    <property type="entry name" value="LRR receptor-like serine/threonine-protein kinase GSO1"/>
    <property type="match status" value="1"/>
</dbReference>
<dbReference type="InterPro" id="IPR001611">
    <property type="entry name" value="Leu-rich_rpt"/>
</dbReference>
<dbReference type="GO" id="GO:0006952">
    <property type="term" value="P:defense response"/>
    <property type="evidence" value="ECO:0007669"/>
    <property type="project" value="UniProtKB-ARBA"/>
</dbReference>
<dbReference type="PANTHER" id="PTHR48063:SF98">
    <property type="entry name" value="LRR RECEPTOR-LIKE SERINE_THREONINE-PROTEIN KINASE FLS2"/>
    <property type="match status" value="1"/>
</dbReference>
<dbReference type="FunFam" id="3.80.10.10:FF:000111">
    <property type="entry name" value="LRR receptor-like serine/threonine-protein kinase ERECTA"/>
    <property type="match status" value="1"/>
</dbReference>
<reference evidence="12" key="2">
    <citation type="submission" date="2020-08" db="EMBL/GenBank/DDBJ databases">
        <title>Plant Genome Project.</title>
        <authorList>
            <person name="Zhang R.-G."/>
        </authorList>
    </citation>
    <scope>NUCLEOTIDE SEQUENCE</scope>
    <source>
        <strain evidence="12">Huo1</strain>
        <tissue evidence="12">Leaf</tissue>
    </source>
</reference>
<keyword evidence="8" id="KW-1133">Transmembrane helix</keyword>
<dbReference type="Pfam" id="PF13516">
    <property type="entry name" value="LRR_6"/>
    <property type="match status" value="2"/>
</dbReference>
<evidence type="ECO:0000256" key="6">
    <source>
        <dbReference type="ARBA" id="ARBA00022729"/>
    </source>
</evidence>
<dbReference type="GO" id="GO:0005886">
    <property type="term" value="C:plasma membrane"/>
    <property type="evidence" value="ECO:0007669"/>
    <property type="project" value="UniProtKB-SubCell"/>
</dbReference>
<dbReference type="EMBL" id="PNBA02001101">
    <property type="protein sequence ID" value="KAG6382384.1"/>
    <property type="molecule type" value="Genomic_DNA"/>
</dbReference>
<evidence type="ECO:0000256" key="7">
    <source>
        <dbReference type="ARBA" id="ARBA00022737"/>
    </source>
</evidence>
<reference evidence="12" key="1">
    <citation type="submission" date="2018-01" db="EMBL/GenBank/DDBJ databases">
        <authorList>
            <person name="Mao J.F."/>
        </authorList>
    </citation>
    <scope>NUCLEOTIDE SEQUENCE</scope>
    <source>
        <strain evidence="12">Huo1</strain>
        <tissue evidence="12">Leaf</tissue>
    </source>
</reference>
<dbReference type="Proteomes" id="UP000298416">
    <property type="component" value="Unassembled WGS sequence"/>
</dbReference>
<sequence>MECCDFRFVSGEVRCVEREREALVRFKKGVIDESGILSSWGSEDSRKDCCKWKGVVCTNTTSAHVIALLLGYDYKYYPYNKPLRAKISDALLELHHLTNLDLSMNDFDDQFPQFMGSMKQLEQLNLRGCNLHGTLLPQLGNLTNLRTLYLWGDYNLRSENLDWLSHLSFLHRLDLSFIDLSHTSWLQQILKLRSLQELHLAFSNIGAAIPARPPSANSSFASLSILDLSFNEFMAKSLMCLGDLEDLDLSGNMLEGGISESLRNLSHLQALDLSSNNFSGDLEDFLFGNLSTKANMSMGSWRLKKFSALKKLNVGSNKFVRLMPQSLSQHSVLEEVDVSFNSLQGIISEAYFTILHNLKVLALSFNSLSLQIVQDWSPPFKLDVIRLAGCNMNPHFPQWVQTQRNVRFLDLCYAHISDEVPRWLWSLSALLSLNISHNHISGTIPHLLPNSIEYLDVSSNNLSGPLPLLQQDMLTVQLSQNMFSGSVSSICSTLLVEMRILDLSNNQLDGEIPNCWEKISNLEYLSIGNNSFSGEVPRTLGNMSMLNSLNLHANNLSGELPSTLSKCGELMFIDVRGNKLTGNIPAWIGANKNLVYVILRRNRFYGSIPLEICSLTHIQVLDLSRNNISGEIPHCFNRFTSLSKKNTTVLGAAITFYPTLYEPLKVFEYAFVEWKGGEFEYRKILQHLKLIDLSNNRLVGSIPRSFSSMRALISLNLSRNMLTGTIVSDIGEMEMLEVLDLSRNQLSGHIPNILAKLNFMAVLDLANNSLWGRIPASTQLQSFNASAYAGNDGLCGLPLKLCPGDHPLIMYQGKNI</sequence>
<organism evidence="12">
    <name type="scientific">Salvia splendens</name>
    <name type="common">Scarlet sage</name>
    <dbReference type="NCBI Taxonomy" id="180675"/>
    <lineage>
        <taxon>Eukaryota</taxon>
        <taxon>Viridiplantae</taxon>
        <taxon>Streptophyta</taxon>
        <taxon>Embryophyta</taxon>
        <taxon>Tracheophyta</taxon>
        <taxon>Spermatophyta</taxon>
        <taxon>Magnoliopsida</taxon>
        <taxon>eudicotyledons</taxon>
        <taxon>Gunneridae</taxon>
        <taxon>Pentapetalae</taxon>
        <taxon>asterids</taxon>
        <taxon>lamiids</taxon>
        <taxon>Lamiales</taxon>
        <taxon>Lamiaceae</taxon>
        <taxon>Nepetoideae</taxon>
        <taxon>Mentheae</taxon>
        <taxon>Salviinae</taxon>
        <taxon>Salvia</taxon>
        <taxon>Salvia subgen. Calosphace</taxon>
        <taxon>core Calosphace</taxon>
    </lineage>
</organism>
<keyword evidence="13" id="KW-1185">Reference proteome</keyword>
<dbReference type="Gene3D" id="3.80.10.10">
    <property type="entry name" value="Ribonuclease Inhibitor"/>
    <property type="match status" value="3"/>
</dbReference>
<dbReference type="InterPro" id="IPR032675">
    <property type="entry name" value="LRR_dom_sf"/>
</dbReference>
<accession>A0A8X8VU28</accession>
<feature type="domain" description="Leucine-rich repeat-containing N-terminal plant-type" evidence="11">
    <location>
        <begin position="18"/>
        <end position="58"/>
    </location>
</feature>
<dbReference type="InterPro" id="IPR013210">
    <property type="entry name" value="LRR_N_plant-typ"/>
</dbReference>
<keyword evidence="7" id="KW-0677">Repeat</keyword>
<keyword evidence="5" id="KW-0812">Transmembrane</keyword>
<comment type="similarity">
    <text evidence="2">Belongs to the RLP family.</text>
</comment>
<evidence type="ECO:0000256" key="4">
    <source>
        <dbReference type="ARBA" id="ARBA00022614"/>
    </source>
</evidence>
<dbReference type="SUPFAM" id="SSF52047">
    <property type="entry name" value="RNI-like"/>
    <property type="match status" value="1"/>
</dbReference>
<keyword evidence="10" id="KW-0325">Glycoprotein</keyword>
<keyword evidence="6" id="KW-0732">Signal</keyword>
<proteinExistence type="inferred from homology"/>
<dbReference type="Pfam" id="PF08263">
    <property type="entry name" value="LRRNT_2"/>
    <property type="match status" value="1"/>
</dbReference>
<evidence type="ECO:0000256" key="8">
    <source>
        <dbReference type="ARBA" id="ARBA00022989"/>
    </source>
</evidence>
<evidence type="ECO:0000256" key="10">
    <source>
        <dbReference type="ARBA" id="ARBA00023180"/>
    </source>
</evidence>